<reference evidence="2 3" key="1">
    <citation type="journal article" date="2014" name="Genome Announc.">
        <title>Draft Genome Sequence of Geobacillus thermopakistaniensis Strain MAS1.</title>
        <authorList>
            <person name="Siddiqui M.A."/>
            <person name="Rashid N."/>
            <person name="Ayyampalayam S."/>
            <person name="Whitman W.B."/>
        </authorList>
    </citation>
    <scope>NUCLEOTIDE SEQUENCE [LARGE SCALE GENOMIC DNA]</scope>
    <source>
        <strain evidence="2 3">MAS1</strain>
    </source>
</reference>
<organism evidence="2 3">
    <name type="scientific">Geobacillus thermopakistaniensis (strain MAS1)</name>
    <dbReference type="NCBI Taxonomy" id="1408282"/>
    <lineage>
        <taxon>Bacteria</taxon>
        <taxon>Bacillati</taxon>
        <taxon>Bacillota</taxon>
        <taxon>Bacilli</taxon>
        <taxon>Bacillales</taxon>
        <taxon>Anoxybacillaceae</taxon>
        <taxon>Geobacillus</taxon>
    </lineage>
</organism>
<comment type="caution">
    <text evidence="2">The sequence shown here is derived from an EMBL/GenBank/DDBJ whole genome shotgun (WGS) entry which is preliminary data.</text>
</comment>
<feature type="compositionally biased region" description="Basic and acidic residues" evidence="1">
    <location>
        <begin position="31"/>
        <end position="41"/>
    </location>
</feature>
<dbReference type="EMBL" id="AYSF01000038">
    <property type="protein sequence ID" value="ESU72657.1"/>
    <property type="molecule type" value="Genomic_DNA"/>
</dbReference>
<proteinExistence type="predicted"/>
<feature type="region of interest" description="Disordered" evidence="1">
    <location>
        <begin position="1"/>
        <end position="41"/>
    </location>
</feature>
<evidence type="ECO:0000256" key="1">
    <source>
        <dbReference type="SAM" id="MobiDB-lite"/>
    </source>
</evidence>
<protein>
    <submittedName>
        <fullName evidence="2">Uncharacterized protein</fullName>
    </submittedName>
</protein>
<gene>
    <name evidence="2" type="ORF">T260_06985</name>
</gene>
<keyword evidence="3" id="KW-1185">Reference proteome</keyword>
<dbReference type="AlphaFoldDB" id="A0A7U9P6H0"/>
<sequence length="41" mass="4644">MIEPGCRLQHGRQKRSEDQRGTYIVNRSSGRGKDVKKAAVM</sequence>
<dbReference type="Proteomes" id="UP000018339">
    <property type="component" value="Unassembled WGS sequence"/>
</dbReference>
<evidence type="ECO:0000313" key="3">
    <source>
        <dbReference type="Proteomes" id="UP000018339"/>
    </source>
</evidence>
<accession>A0A7U9P6H0</accession>
<evidence type="ECO:0000313" key="2">
    <source>
        <dbReference type="EMBL" id="ESU72657.1"/>
    </source>
</evidence>
<name>A0A7U9P6H0_GEOTM</name>